<comment type="subcellular location">
    <subcellularLocation>
        <location evidence="1">Membrane</location>
        <topology evidence="1">Multi-pass membrane protein</topology>
    </subcellularLocation>
</comment>
<name>A0A1T4JHA2_TREPO</name>
<proteinExistence type="predicted"/>
<feature type="transmembrane region" description="Helical" evidence="5">
    <location>
        <begin position="146"/>
        <end position="166"/>
    </location>
</feature>
<keyword evidence="8" id="KW-1185">Reference proteome</keyword>
<feature type="transmembrane region" description="Helical" evidence="5">
    <location>
        <begin position="94"/>
        <end position="112"/>
    </location>
</feature>
<dbReference type="GO" id="GO:0004252">
    <property type="term" value="F:serine-type endopeptidase activity"/>
    <property type="evidence" value="ECO:0007669"/>
    <property type="project" value="InterPro"/>
</dbReference>
<dbReference type="RefSeq" id="WP_078931982.1">
    <property type="nucleotide sequence ID" value="NZ_FUWG01000002.1"/>
</dbReference>
<dbReference type="OrthoDB" id="9813074at2"/>
<evidence type="ECO:0000256" key="3">
    <source>
        <dbReference type="ARBA" id="ARBA00022989"/>
    </source>
</evidence>
<dbReference type="Proteomes" id="UP000190423">
    <property type="component" value="Unassembled WGS sequence"/>
</dbReference>
<sequence>MTKNPLRKPFEYSFFSASIILIIINCIIFAATSFFPRIQLYLGLCPALIIKYKMLWQPVTYMFIHGSLSHLLSNMIGLLFFGMPLEKAIGSKEFLLMYFVCGIASGLCSFAFYVSTGIYAAILIGASGALYAVLFAFATAFPKANIYIWGILPIPSPILVLIYTGIELFSQFYGIKSNIAHFTHLFGFLAAFLYFIIRMGINPIKIWKNAFK</sequence>
<dbReference type="InterPro" id="IPR035952">
    <property type="entry name" value="Rhomboid-like_sf"/>
</dbReference>
<dbReference type="GO" id="GO:0006508">
    <property type="term" value="P:proteolysis"/>
    <property type="evidence" value="ECO:0007669"/>
    <property type="project" value="UniProtKB-KW"/>
</dbReference>
<feature type="transmembrane region" description="Helical" evidence="5">
    <location>
        <begin position="178"/>
        <end position="197"/>
    </location>
</feature>
<organism evidence="7 8">
    <name type="scientific">Treponema porcinum</name>
    <dbReference type="NCBI Taxonomy" id="261392"/>
    <lineage>
        <taxon>Bacteria</taxon>
        <taxon>Pseudomonadati</taxon>
        <taxon>Spirochaetota</taxon>
        <taxon>Spirochaetia</taxon>
        <taxon>Spirochaetales</taxon>
        <taxon>Treponemataceae</taxon>
        <taxon>Treponema</taxon>
    </lineage>
</organism>
<feature type="domain" description="Peptidase S54 rhomboid" evidence="6">
    <location>
        <begin position="54"/>
        <end position="197"/>
    </location>
</feature>
<evidence type="ECO:0000256" key="4">
    <source>
        <dbReference type="ARBA" id="ARBA00023136"/>
    </source>
</evidence>
<dbReference type="PANTHER" id="PTHR43731:SF26">
    <property type="entry name" value="RHOMBOID-LIKE PROTEIN 10, CHLOROPLASTIC"/>
    <property type="match status" value="1"/>
</dbReference>
<gene>
    <name evidence="7" type="ORF">SAMN02745149_00054</name>
</gene>
<dbReference type="SUPFAM" id="SSF144091">
    <property type="entry name" value="Rhomboid-like"/>
    <property type="match status" value="1"/>
</dbReference>
<accession>A0A1T4JHA2</accession>
<dbReference type="AlphaFoldDB" id="A0A1T4JHA2"/>
<dbReference type="Pfam" id="PF01694">
    <property type="entry name" value="Rhomboid"/>
    <property type="match status" value="1"/>
</dbReference>
<evidence type="ECO:0000313" key="7">
    <source>
        <dbReference type="EMBL" id="SJZ29552.1"/>
    </source>
</evidence>
<evidence type="ECO:0000313" key="8">
    <source>
        <dbReference type="Proteomes" id="UP000190423"/>
    </source>
</evidence>
<dbReference type="SMART" id="SM01160">
    <property type="entry name" value="DUF1751"/>
    <property type="match status" value="1"/>
</dbReference>
<keyword evidence="7" id="KW-0645">Protease</keyword>
<dbReference type="EMBL" id="FUWG01000002">
    <property type="protein sequence ID" value="SJZ29552.1"/>
    <property type="molecule type" value="Genomic_DNA"/>
</dbReference>
<dbReference type="PANTHER" id="PTHR43731">
    <property type="entry name" value="RHOMBOID PROTEASE"/>
    <property type="match status" value="1"/>
</dbReference>
<feature type="transmembrane region" description="Helical" evidence="5">
    <location>
        <begin position="62"/>
        <end position="82"/>
    </location>
</feature>
<dbReference type="STRING" id="261392.SAMN02745149_00054"/>
<dbReference type="InterPro" id="IPR050925">
    <property type="entry name" value="Rhomboid_protease_S54"/>
</dbReference>
<evidence type="ECO:0000256" key="2">
    <source>
        <dbReference type="ARBA" id="ARBA00022692"/>
    </source>
</evidence>
<dbReference type="GO" id="GO:0016020">
    <property type="term" value="C:membrane"/>
    <property type="evidence" value="ECO:0007669"/>
    <property type="project" value="UniProtKB-SubCell"/>
</dbReference>
<evidence type="ECO:0000256" key="5">
    <source>
        <dbReference type="SAM" id="Phobius"/>
    </source>
</evidence>
<dbReference type="InterPro" id="IPR022764">
    <property type="entry name" value="Peptidase_S54_rhomboid_dom"/>
</dbReference>
<dbReference type="GeneID" id="78315378"/>
<keyword evidence="2 5" id="KW-0812">Transmembrane</keyword>
<dbReference type="Gene3D" id="1.20.1540.10">
    <property type="entry name" value="Rhomboid-like"/>
    <property type="match status" value="1"/>
</dbReference>
<feature type="transmembrane region" description="Helical" evidence="5">
    <location>
        <begin position="12"/>
        <end position="31"/>
    </location>
</feature>
<evidence type="ECO:0000256" key="1">
    <source>
        <dbReference type="ARBA" id="ARBA00004141"/>
    </source>
</evidence>
<protein>
    <submittedName>
        <fullName evidence="7">Membrane associated serine protease, rhomboid family</fullName>
    </submittedName>
</protein>
<evidence type="ECO:0000259" key="6">
    <source>
        <dbReference type="Pfam" id="PF01694"/>
    </source>
</evidence>
<reference evidence="7 8" key="1">
    <citation type="submission" date="2017-02" db="EMBL/GenBank/DDBJ databases">
        <authorList>
            <person name="Peterson S.W."/>
        </authorList>
    </citation>
    <scope>NUCLEOTIDE SEQUENCE [LARGE SCALE GENOMIC DNA]</scope>
    <source>
        <strain evidence="7 8">ATCC BAA-908</strain>
    </source>
</reference>
<keyword evidence="7" id="KW-0378">Hydrolase</keyword>
<keyword evidence="3 5" id="KW-1133">Transmembrane helix</keyword>
<feature type="transmembrane region" description="Helical" evidence="5">
    <location>
        <begin position="118"/>
        <end position="139"/>
    </location>
</feature>
<keyword evidence="4 5" id="KW-0472">Membrane</keyword>